<reference evidence="2 3" key="1">
    <citation type="submission" date="2016-07" db="EMBL/GenBank/DDBJ databases">
        <title>Draft genome of the white-rot fungus Obba rivulosa 3A-2.</title>
        <authorList>
            <consortium name="DOE Joint Genome Institute"/>
            <person name="Miettinen O."/>
            <person name="Riley R."/>
            <person name="Acob R."/>
            <person name="Barry K."/>
            <person name="Cullen D."/>
            <person name="De Vries R."/>
            <person name="Hainaut M."/>
            <person name="Hatakka A."/>
            <person name="Henrissat B."/>
            <person name="Hilden K."/>
            <person name="Kuo R."/>
            <person name="Labutti K."/>
            <person name="Lipzen A."/>
            <person name="Makela M.R."/>
            <person name="Sandor L."/>
            <person name="Spatafora J.W."/>
            <person name="Grigoriev I.V."/>
            <person name="Hibbett D.S."/>
        </authorList>
    </citation>
    <scope>NUCLEOTIDE SEQUENCE [LARGE SCALE GENOMIC DNA]</scope>
    <source>
        <strain evidence="2 3">3A-2</strain>
    </source>
</reference>
<dbReference type="InterPro" id="IPR038014">
    <property type="entry name" value="Ies1"/>
</dbReference>
<evidence type="ECO:0008006" key="4">
    <source>
        <dbReference type="Google" id="ProtNLM"/>
    </source>
</evidence>
<keyword evidence="3" id="KW-1185">Reference proteome</keyword>
<feature type="compositionally biased region" description="Basic and acidic residues" evidence="1">
    <location>
        <begin position="290"/>
        <end position="307"/>
    </location>
</feature>
<dbReference type="Proteomes" id="UP000250043">
    <property type="component" value="Unassembled WGS sequence"/>
</dbReference>
<name>A0A8E2DVD1_9APHY</name>
<dbReference type="PANTHER" id="PTHR37287">
    <property type="entry name" value="INO EIGHTY SUBUNIT 1"/>
    <property type="match status" value="1"/>
</dbReference>
<dbReference type="PANTHER" id="PTHR37287:SF1">
    <property type="entry name" value="INO EIGHTY SUBUNIT 1"/>
    <property type="match status" value="1"/>
</dbReference>
<evidence type="ECO:0000313" key="2">
    <source>
        <dbReference type="EMBL" id="OCH96564.1"/>
    </source>
</evidence>
<sequence length="543" mass="61414">MPNPTPSGIHRKHLAVKHYDGEPLTRVDLQYDFLHHLFTNPQAVFTDPYKTLHGDPPGTKVTFRDLYVNSLIHSPRCSKALRDKLTDTPEFGTEFAMMSLLSNVGRINTTMAFFPEMRTALRTYHPVPSLQKTDGNLQDAPRIKNILKSCLLENESQGTYCTPADVLNRSRTGHVPPTSIVNLIFVFASHATTIARTHFEPHTQYDFLDFFTPIPVSSGTRARAFLWLVFHYHEAPTHNPFSDEHAEQNPEKIPALTVLTPEEATAENVDPPDEKEWADKMTRQRAQFVESKEREEAQQRAPKEKFRFRGASSRGRGRGRGMTHGEPSNRPREPSPTDSVYDVPQIAVLPEEEQMHGRLAHLQPLMQAQHHIPHEGTLRRAQWSPEPPGSPDIISLPRVAADPYPRRPASPPLSLSSNGQPLRSQRRRSREPRSYSGSGSRATNTPSIYPSSLYPSAQYPDHPYAPPAPEVPHRSMLEQAWHVVMTTDPLMDSDEEEYADENTRLDYVLRLRIINRLRGKEPTPEPEPQPLNGGVHPMHAVPS</sequence>
<protein>
    <recommendedName>
        <fullName evidence="4">Ino eighty subunit 1</fullName>
    </recommendedName>
</protein>
<gene>
    <name evidence="2" type="ORF">OBBRIDRAFT_765432</name>
</gene>
<organism evidence="2 3">
    <name type="scientific">Obba rivulosa</name>
    <dbReference type="NCBI Taxonomy" id="1052685"/>
    <lineage>
        <taxon>Eukaryota</taxon>
        <taxon>Fungi</taxon>
        <taxon>Dikarya</taxon>
        <taxon>Basidiomycota</taxon>
        <taxon>Agaricomycotina</taxon>
        <taxon>Agaricomycetes</taxon>
        <taxon>Polyporales</taxon>
        <taxon>Gelatoporiaceae</taxon>
        <taxon>Obba</taxon>
    </lineage>
</organism>
<feature type="region of interest" description="Disordered" evidence="1">
    <location>
        <begin position="288"/>
        <end position="340"/>
    </location>
</feature>
<dbReference type="EMBL" id="KV722330">
    <property type="protein sequence ID" value="OCH96564.1"/>
    <property type="molecule type" value="Genomic_DNA"/>
</dbReference>
<accession>A0A8E2DVD1</accession>
<dbReference type="GO" id="GO:0031011">
    <property type="term" value="C:Ino80 complex"/>
    <property type="evidence" value="ECO:0007669"/>
    <property type="project" value="InterPro"/>
</dbReference>
<dbReference type="OrthoDB" id="5413003at2759"/>
<feature type="compositionally biased region" description="Polar residues" evidence="1">
    <location>
        <begin position="442"/>
        <end position="455"/>
    </location>
</feature>
<dbReference type="AlphaFoldDB" id="A0A8E2DVD1"/>
<proteinExistence type="predicted"/>
<feature type="region of interest" description="Disordered" evidence="1">
    <location>
        <begin position="376"/>
        <end position="471"/>
    </location>
</feature>
<evidence type="ECO:0000313" key="3">
    <source>
        <dbReference type="Proteomes" id="UP000250043"/>
    </source>
</evidence>
<feature type="region of interest" description="Disordered" evidence="1">
    <location>
        <begin position="519"/>
        <end position="543"/>
    </location>
</feature>
<evidence type="ECO:0000256" key="1">
    <source>
        <dbReference type="SAM" id="MobiDB-lite"/>
    </source>
</evidence>